<keyword evidence="2" id="KW-1185">Reference proteome</keyword>
<dbReference type="VEuPathDB" id="VectorBase:LLONM1_004249"/>
<evidence type="ECO:0000313" key="2">
    <source>
        <dbReference type="Proteomes" id="UP000092461"/>
    </source>
</evidence>
<dbReference type="OrthoDB" id="60860at2759"/>
<evidence type="ECO:0008006" key="3">
    <source>
        <dbReference type="Google" id="ProtNLM"/>
    </source>
</evidence>
<dbReference type="Pfam" id="PF05458">
    <property type="entry name" value="Siva"/>
    <property type="match status" value="1"/>
</dbReference>
<dbReference type="KEGG" id="lll:129796517"/>
<dbReference type="GO" id="GO:0097191">
    <property type="term" value="P:extrinsic apoptotic signaling pathway"/>
    <property type="evidence" value="ECO:0007669"/>
    <property type="project" value="TreeGrafter"/>
</dbReference>
<dbReference type="PANTHER" id="PTHR14365:SF1">
    <property type="entry name" value="APOPTOSIS REGULATORY PROTEIN SIVA"/>
    <property type="match status" value="1"/>
</dbReference>
<dbReference type="RefSeq" id="XP_055694499.1">
    <property type="nucleotide sequence ID" value="XM_055838524.1"/>
</dbReference>
<dbReference type="GeneID" id="129796517"/>
<dbReference type="EMBL" id="AJWK01034780">
    <property type="status" value="NOT_ANNOTATED_CDS"/>
    <property type="molecule type" value="Genomic_DNA"/>
</dbReference>
<reference evidence="1" key="1">
    <citation type="submission" date="2020-05" db="UniProtKB">
        <authorList>
            <consortium name="EnsemblMetazoa"/>
        </authorList>
    </citation>
    <scope>IDENTIFICATION</scope>
    <source>
        <strain evidence="1">Jacobina</strain>
    </source>
</reference>
<dbReference type="VEuPathDB" id="VectorBase:LLOJ009925"/>
<dbReference type="Proteomes" id="UP000092461">
    <property type="component" value="Unassembled WGS sequence"/>
</dbReference>
<sequence length="150" mass="16968">MNLKRKHSGDETFIPQSKIFLSEKVVENNNIEKMEKIFEKTHKMLFTGANKPTEENISKALPQQILLSGNGEVRDAQTNALLRPETKRNCSGCLKTSTFHTTCTNCNLELCEFCGYTCTWCRKGICEACIKIYSCGTIEHPICDSCSIYK</sequence>
<proteinExistence type="predicted"/>
<name>A0A1B0GLE0_LUTLO</name>
<accession>A0A1B0GLE0</accession>
<evidence type="ECO:0000313" key="1">
    <source>
        <dbReference type="EnsemblMetazoa" id="LLOJ009925-PA"/>
    </source>
</evidence>
<dbReference type="InterPro" id="IPR022773">
    <property type="entry name" value="Siva"/>
</dbReference>
<dbReference type="EnsemblMetazoa" id="LLOJ009925-RA">
    <property type="protein sequence ID" value="LLOJ009925-PA"/>
    <property type="gene ID" value="LLOJ009925"/>
</dbReference>
<protein>
    <recommendedName>
        <fullName evidence="3">Apoptosis regulatory protein Siva</fullName>
    </recommendedName>
</protein>
<organism evidence="1 2">
    <name type="scientific">Lutzomyia longipalpis</name>
    <name type="common">Sand fly</name>
    <dbReference type="NCBI Taxonomy" id="7200"/>
    <lineage>
        <taxon>Eukaryota</taxon>
        <taxon>Metazoa</taxon>
        <taxon>Ecdysozoa</taxon>
        <taxon>Arthropoda</taxon>
        <taxon>Hexapoda</taxon>
        <taxon>Insecta</taxon>
        <taxon>Pterygota</taxon>
        <taxon>Neoptera</taxon>
        <taxon>Endopterygota</taxon>
        <taxon>Diptera</taxon>
        <taxon>Nematocera</taxon>
        <taxon>Psychodoidea</taxon>
        <taxon>Psychodidae</taxon>
        <taxon>Lutzomyia</taxon>
        <taxon>Lutzomyia</taxon>
    </lineage>
</organism>
<dbReference type="AlphaFoldDB" id="A0A1B0GLE0"/>
<dbReference type="PANTHER" id="PTHR14365">
    <property type="entry name" value="APOPTOSIS REGULATORY PROTEIN SIVA"/>
    <property type="match status" value="1"/>
</dbReference>
<dbReference type="GO" id="GO:0005175">
    <property type="term" value="F:CD27 receptor binding"/>
    <property type="evidence" value="ECO:0007669"/>
    <property type="project" value="TreeGrafter"/>
</dbReference>